<evidence type="ECO:0000313" key="3">
    <source>
        <dbReference type="Proteomes" id="UP000799757"/>
    </source>
</evidence>
<keyword evidence="3" id="KW-1185">Reference proteome</keyword>
<gene>
    <name evidence="2" type="ORF">K505DRAFT_343547</name>
</gene>
<sequence>MAIVRHNARCSALVPSPIPINPTPSTPPPPPPTVPHTSIPSPTPLIPLQSSHPTQLPLHTSLITHKRSQGTGTECPSPEYNSSIHTPYLPFGPVARAPTPCPSQAPLPPLPFSLPAVRLGDRRSELLQTVYETVTSFSPETGIDLDGVALRSFCLCNRVGFFRRWFVTMAGWVVGSAGSSEGWLGKGWEMVLWFWAGGRRVGYWTWLAPCAVSVGGLELQSLPTLPQDFVTYSIPSCTFVFVVSGAQSTRAIQPSSARCYQPTPSEPPLFWILQLVPDLFSSPTTATIPIGPSPPSAC</sequence>
<evidence type="ECO:0000256" key="1">
    <source>
        <dbReference type="SAM" id="MobiDB-lite"/>
    </source>
</evidence>
<feature type="region of interest" description="Disordered" evidence="1">
    <location>
        <begin position="13"/>
        <end position="53"/>
    </location>
</feature>
<accession>A0A6A6WS42</accession>
<dbReference type="Proteomes" id="UP000799757">
    <property type="component" value="Unassembled WGS sequence"/>
</dbReference>
<dbReference type="AlphaFoldDB" id="A0A6A6WS42"/>
<feature type="compositionally biased region" description="Pro residues" evidence="1">
    <location>
        <begin position="16"/>
        <end position="34"/>
    </location>
</feature>
<dbReference type="EMBL" id="MU002414">
    <property type="protein sequence ID" value="KAF2786738.1"/>
    <property type="molecule type" value="Genomic_DNA"/>
</dbReference>
<reference evidence="2" key="1">
    <citation type="journal article" date="2020" name="Stud. Mycol.">
        <title>101 Dothideomycetes genomes: a test case for predicting lifestyles and emergence of pathogens.</title>
        <authorList>
            <person name="Haridas S."/>
            <person name="Albert R."/>
            <person name="Binder M."/>
            <person name="Bloem J."/>
            <person name="Labutti K."/>
            <person name="Salamov A."/>
            <person name="Andreopoulos B."/>
            <person name="Baker S."/>
            <person name="Barry K."/>
            <person name="Bills G."/>
            <person name="Bluhm B."/>
            <person name="Cannon C."/>
            <person name="Castanera R."/>
            <person name="Culley D."/>
            <person name="Daum C."/>
            <person name="Ezra D."/>
            <person name="Gonzalez J."/>
            <person name="Henrissat B."/>
            <person name="Kuo A."/>
            <person name="Liang C."/>
            <person name="Lipzen A."/>
            <person name="Lutzoni F."/>
            <person name="Magnuson J."/>
            <person name="Mondo S."/>
            <person name="Nolan M."/>
            <person name="Ohm R."/>
            <person name="Pangilinan J."/>
            <person name="Park H.-J."/>
            <person name="Ramirez L."/>
            <person name="Alfaro M."/>
            <person name="Sun H."/>
            <person name="Tritt A."/>
            <person name="Yoshinaga Y."/>
            <person name="Zwiers L.-H."/>
            <person name="Turgeon B."/>
            <person name="Goodwin S."/>
            <person name="Spatafora J."/>
            <person name="Crous P."/>
            <person name="Grigoriev I."/>
        </authorList>
    </citation>
    <scope>NUCLEOTIDE SEQUENCE</scope>
    <source>
        <strain evidence="2">CBS 109.77</strain>
    </source>
</reference>
<organism evidence="2 3">
    <name type="scientific">Melanomma pulvis-pyrius CBS 109.77</name>
    <dbReference type="NCBI Taxonomy" id="1314802"/>
    <lineage>
        <taxon>Eukaryota</taxon>
        <taxon>Fungi</taxon>
        <taxon>Dikarya</taxon>
        <taxon>Ascomycota</taxon>
        <taxon>Pezizomycotina</taxon>
        <taxon>Dothideomycetes</taxon>
        <taxon>Pleosporomycetidae</taxon>
        <taxon>Pleosporales</taxon>
        <taxon>Melanommataceae</taxon>
        <taxon>Melanomma</taxon>
    </lineage>
</organism>
<protein>
    <submittedName>
        <fullName evidence="2">Uncharacterized protein</fullName>
    </submittedName>
</protein>
<evidence type="ECO:0000313" key="2">
    <source>
        <dbReference type="EMBL" id="KAF2786738.1"/>
    </source>
</evidence>
<proteinExistence type="predicted"/>
<name>A0A6A6WS42_9PLEO</name>